<evidence type="ECO:0000313" key="1">
    <source>
        <dbReference type="EMBL" id="VDK64708.1"/>
    </source>
</evidence>
<evidence type="ECO:0008006" key="3">
    <source>
        <dbReference type="Google" id="ProtNLM"/>
    </source>
</evidence>
<keyword evidence="2" id="KW-1185">Reference proteome</keyword>
<organism evidence="1 2">
    <name type="scientific">Cylicostephanus goldi</name>
    <name type="common">Nematode worm</name>
    <dbReference type="NCBI Taxonomy" id="71465"/>
    <lineage>
        <taxon>Eukaryota</taxon>
        <taxon>Metazoa</taxon>
        <taxon>Ecdysozoa</taxon>
        <taxon>Nematoda</taxon>
        <taxon>Chromadorea</taxon>
        <taxon>Rhabditida</taxon>
        <taxon>Rhabditina</taxon>
        <taxon>Rhabditomorpha</taxon>
        <taxon>Strongyloidea</taxon>
        <taxon>Strongylidae</taxon>
        <taxon>Cylicostephanus</taxon>
    </lineage>
</organism>
<dbReference type="EMBL" id="UYRV01018452">
    <property type="protein sequence ID" value="VDK64708.1"/>
    <property type="molecule type" value="Genomic_DNA"/>
</dbReference>
<reference evidence="1 2" key="1">
    <citation type="submission" date="2018-11" db="EMBL/GenBank/DDBJ databases">
        <authorList>
            <consortium name="Pathogen Informatics"/>
        </authorList>
    </citation>
    <scope>NUCLEOTIDE SEQUENCE [LARGE SCALE GENOMIC DNA]</scope>
</reference>
<sequence length="121" mass="14253">MHRADATFDEAGYLDPEFEINPSARAEDLLGEDIRGISAVPHGNAPSVLPSTAGNPTSLEMWKYEEDNDYFLKKRRLLDAKRKLKERKRYLKEMKIKYWEQKMKNELHCINLSSQRWVRIN</sequence>
<proteinExistence type="predicted"/>
<dbReference type="Proteomes" id="UP000271889">
    <property type="component" value="Unassembled WGS sequence"/>
</dbReference>
<dbReference type="AlphaFoldDB" id="A0A3P6TFQ1"/>
<gene>
    <name evidence="1" type="ORF">CGOC_LOCUS5909</name>
</gene>
<evidence type="ECO:0000313" key="2">
    <source>
        <dbReference type="Proteomes" id="UP000271889"/>
    </source>
</evidence>
<protein>
    <recommendedName>
        <fullName evidence="3">BZIP domain-containing protein</fullName>
    </recommendedName>
</protein>
<name>A0A3P6TFQ1_CYLGO</name>
<accession>A0A3P6TFQ1</accession>